<accession>A0A067TD13</accession>
<proteinExistence type="predicted"/>
<dbReference type="EMBL" id="KL142376">
    <property type="protein sequence ID" value="KDR77794.1"/>
    <property type="molecule type" value="Genomic_DNA"/>
</dbReference>
<evidence type="ECO:0000313" key="2">
    <source>
        <dbReference type="Proteomes" id="UP000027222"/>
    </source>
</evidence>
<sequence>MPRLSGVYLYSAKFLKQTRCGHSVLIVERATRPTLSRSLRTGTSWSFDSLLYLDVVGGLATVMSEKFLLGPPQSGSHISAPTVKWNSAMTSQIDAGTSPMVILRVCKPAPTPPGLIIRLSIIQYPNWERNIGDMQPQIEKPFAVSTKDRLSTLGQRETRDGRIDINRNIRMLLSYAVMSFILVFRGIEPSQA</sequence>
<name>A0A067TD13_GALM3</name>
<organism evidence="1 2">
    <name type="scientific">Galerina marginata (strain CBS 339.88)</name>
    <dbReference type="NCBI Taxonomy" id="685588"/>
    <lineage>
        <taxon>Eukaryota</taxon>
        <taxon>Fungi</taxon>
        <taxon>Dikarya</taxon>
        <taxon>Basidiomycota</taxon>
        <taxon>Agaricomycotina</taxon>
        <taxon>Agaricomycetes</taxon>
        <taxon>Agaricomycetidae</taxon>
        <taxon>Agaricales</taxon>
        <taxon>Agaricineae</taxon>
        <taxon>Strophariaceae</taxon>
        <taxon>Galerina</taxon>
    </lineage>
</organism>
<dbReference type="Proteomes" id="UP000027222">
    <property type="component" value="Unassembled WGS sequence"/>
</dbReference>
<evidence type="ECO:0000313" key="1">
    <source>
        <dbReference type="EMBL" id="KDR77794.1"/>
    </source>
</evidence>
<reference evidence="2" key="1">
    <citation type="journal article" date="2014" name="Proc. Natl. Acad. Sci. U.S.A.">
        <title>Extensive sampling of basidiomycete genomes demonstrates inadequacy of the white-rot/brown-rot paradigm for wood decay fungi.</title>
        <authorList>
            <person name="Riley R."/>
            <person name="Salamov A.A."/>
            <person name="Brown D.W."/>
            <person name="Nagy L.G."/>
            <person name="Floudas D."/>
            <person name="Held B.W."/>
            <person name="Levasseur A."/>
            <person name="Lombard V."/>
            <person name="Morin E."/>
            <person name="Otillar R."/>
            <person name="Lindquist E.A."/>
            <person name="Sun H."/>
            <person name="LaButti K.M."/>
            <person name="Schmutz J."/>
            <person name="Jabbour D."/>
            <person name="Luo H."/>
            <person name="Baker S.E."/>
            <person name="Pisabarro A.G."/>
            <person name="Walton J.D."/>
            <person name="Blanchette R.A."/>
            <person name="Henrissat B."/>
            <person name="Martin F."/>
            <person name="Cullen D."/>
            <person name="Hibbett D.S."/>
            <person name="Grigoriev I.V."/>
        </authorList>
    </citation>
    <scope>NUCLEOTIDE SEQUENCE [LARGE SCALE GENOMIC DNA]</scope>
    <source>
        <strain evidence="2">CBS 339.88</strain>
    </source>
</reference>
<dbReference type="HOGENOM" id="CLU_1415259_0_0_1"/>
<dbReference type="AlphaFoldDB" id="A0A067TD13"/>
<keyword evidence="2" id="KW-1185">Reference proteome</keyword>
<protein>
    <submittedName>
        <fullName evidence="1">Uncharacterized protein</fullName>
    </submittedName>
</protein>
<gene>
    <name evidence="1" type="ORF">GALMADRAFT_1326737</name>
</gene>